<dbReference type="Proteomes" id="UP000319383">
    <property type="component" value="Chromosome"/>
</dbReference>
<reference evidence="4 5" key="1">
    <citation type="submission" date="2019-02" db="EMBL/GenBank/DDBJ databases">
        <title>Deep-cultivation of Planctomycetes and their phenomic and genomic characterization uncovers novel biology.</title>
        <authorList>
            <person name="Wiegand S."/>
            <person name="Jogler M."/>
            <person name="Boedeker C."/>
            <person name="Pinto D."/>
            <person name="Vollmers J."/>
            <person name="Rivas-Marin E."/>
            <person name="Kohn T."/>
            <person name="Peeters S.H."/>
            <person name="Heuer A."/>
            <person name="Rast P."/>
            <person name="Oberbeckmann S."/>
            <person name="Bunk B."/>
            <person name="Jeske O."/>
            <person name="Meyerdierks A."/>
            <person name="Storesund J.E."/>
            <person name="Kallscheuer N."/>
            <person name="Luecker S."/>
            <person name="Lage O.M."/>
            <person name="Pohl T."/>
            <person name="Merkel B.J."/>
            <person name="Hornburger P."/>
            <person name="Mueller R.-W."/>
            <person name="Bruemmer F."/>
            <person name="Labrenz M."/>
            <person name="Spormann A.M."/>
            <person name="Op den Camp H."/>
            <person name="Overmann J."/>
            <person name="Amann R."/>
            <person name="Jetten M.S.M."/>
            <person name="Mascher T."/>
            <person name="Medema M.H."/>
            <person name="Devos D.P."/>
            <person name="Kaster A.-K."/>
            <person name="Ovreas L."/>
            <person name="Rohde M."/>
            <person name="Galperin M.Y."/>
            <person name="Jogler C."/>
        </authorList>
    </citation>
    <scope>NUCLEOTIDE SEQUENCE [LARGE SCALE GENOMIC DNA]</scope>
    <source>
        <strain evidence="4 5">Mal52</strain>
    </source>
</reference>
<evidence type="ECO:0000259" key="3">
    <source>
        <dbReference type="PROSITE" id="PS51352"/>
    </source>
</evidence>
<sequence length="420" mass="46684" precursor="true">MLSMRVLRLFVATAFVAVGFSCFSLMGCGSETSATDSSAKDNSSTELAPKGIWTTDYKAALAKAKKEGKDVLINFTGSDWCGYCIELQDKVFQYKDFSDGATKDFVLLEVDFPNDQSRITPEIQAQNNKLQQKFSIEGFPAILLVDEQGRPYARTGYQPVGPQKYVEHLSEFTDLRKKRDAAFAAAGKLSGIEKALKLDEALKDIPPQWMFTSYADVVEEIVSLDADNQAGLRKEYADQLLIAKLQTKLKEIQTLLQTTGNVDAALKKVDEIDKEFAGFAPAHEVGIRFRLQLLQMEERNDEVLKLANSLLEDKAIQGDLRLPILSAKLQALVQLEKIEDALEVTGRMGQEFSKDKHLSARILIARADLLSKLKRNDEARESLKEARVLGGKQLEATINQVEKQIFSNAEEGPDLKAPAN</sequence>
<evidence type="ECO:0000313" key="5">
    <source>
        <dbReference type="Proteomes" id="UP000319383"/>
    </source>
</evidence>
<dbReference type="InterPro" id="IPR013766">
    <property type="entry name" value="Thioredoxin_domain"/>
</dbReference>
<organism evidence="4 5">
    <name type="scientific">Symmachiella dynata</name>
    <dbReference type="NCBI Taxonomy" id="2527995"/>
    <lineage>
        <taxon>Bacteria</taxon>
        <taxon>Pseudomonadati</taxon>
        <taxon>Planctomycetota</taxon>
        <taxon>Planctomycetia</taxon>
        <taxon>Planctomycetales</taxon>
        <taxon>Planctomycetaceae</taxon>
        <taxon>Symmachiella</taxon>
    </lineage>
</organism>
<dbReference type="Gene3D" id="3.40.30.10">
    <property type="entry name" value="Glutaredoxin"/>
    <property type="match status" value="1"/>
</dbReference>
<name>A0A517ZT55_9PLAN</name>
<dbReference type="KEGG" id="sdyn:Mal52_41540"/>
<keyword evidence="4" id="KW-0560">Oxidoreductase</keyword>
<protein>
    <submittedName>
        <fullName evidence="4">Disulfide bond reductase DsbH</fullName>
        <ecNumber evidence="4">1.8.-.-</ecNumber>
    </submittedName>
</protein>
<dbReference type="EC" id="1.8.-.-" evidence="4"/>
<evidence type="ECO:0000313" key="4">
    <source>
        <dbReference type="EMBL" id="QDU45659.1"/>
    </source>
</evidence>
<keyword evidence="1 2" id="KW-0732">Signal</keyword>
<dbReference type="AlphaFoldDB" id="A0A517ZT55"/>
<dbReference type="Pfam" id="PF13899">
    <property type="entry name" value="Thioredoxin_7"/>
    <property type="match status" value="1"/>
</dbReference>
<dbReference type="RefSeq" id="WP_145378189.1">
    <property type="nucleotide sequence ID" value="NZ_CP036276.1"/>
</dbReference>
<evidence type="ECO:0000256" key="2">
    <source>
        <dbReference type="SAM" id="SignalP"/>
    </source>
</evidence>
<gene>
    <name evidence="4" type="primary">dsbH_2</name>
    <name evidence="4" type="ORF">Mal52_41540</name>
</gene>
<dbReference type="PANTHER" id="PTHR15337">
    <property type="entry name" value="ANTERIOR GRADIENT PROTEIN-RELATED"/>
    <property type="match status" value="1"/>
</dbReference>
<dbReference type="EMBL" id="CP036276">
    <property type="protein sequence ID" value="QDU45659.1"/>
    <property type="molecule type" value="Genomic_DNA"/>
</dbReference>
<keyword evidence="5" id="KW-1185">Reference proteome</keyword>
<dbReference type="InterPro" id="IPR036249">
    <property type="entry name" value="Thioredoxin-like_sf"/>
</dbReference>
<dbReference type="PANTHER" id="PTHR15337:SF11">
    <property type="entry name" value="THIOREDOXIN DOMAIN-CONTAINING PROTEIN"/>
    <property type="match status" value="1"/>
</dbReference>
<dbReference type="PROSITE" id="PS51257">
    <property type="entry name" value="PROKAR_LIPOPROTEIN"/>
    <property type="match status" value="1"/>
</dbReference>
<evidence type="ECO:0000256" key="1">
    <source>
        <dbReference type="ARBA" id="ARBA00022729"/>
    </source>
</evidence>
<dbReference type="PROSITE" id="PS51352">
    <property type="entry name" value="THIOREDOXIN_2"/>
    <property type="match status" value="1"/>
</dbReference>
<dbReference type="InterPro" id="IPR051099">
    <property type="entry name" value="AGR/TXD"/>
</dbReference>
<dbReference type="SUPFAM" id="SSF52833">
    <property type="entry name" value="Thioredoxin-like"/>
    <property type="match status" value="1"/>
</dbReference>
<feature type="signal peptide" evidence="2">
    <location>
        <begin position="1"/>
        <end position="26"/>
    </location>
</feature>
<proteinExistence type="predicted"/>
<accession>A0A517ZT55</accession>
<feature type="chain" id="PRO_5021715603" evidence="2">
    <location>
        <begin position="27"/>
        <end position="420"/>
    </location>
</feature>
<dbReference type="GO" id="GO:0016491">
    <property type="term" value="F:oxidoreductase activity"/>
    <property type="evidence" value="ECO:0007669"/>
    <property type="project" value="UniProtKB-KW"/>
</dbReference>
<feature type="domain" description="Thioredoxin" evidence="3">
    <location>
        <begin position="33"/>
        <end position="178"/>
    </location>
</feature>